<dbReference type="PANTHER" id="PTHR42695">
    <property type="entry name" value="GLUTAMINE AMIDOTRANSFERASE YLR126C-RELATED"/>
    <property type="match status" value="1"/>
</dbReference>
<dbReference type="InterPro" id="IPR044992">
    <property type="entry name" value="ChyE-like"/>
</dbReference>
<dbReference type="GO" id="GO:0005829">
    <property type="term" value="C:cytosol"/>
    <property type="evidence" value="ECO:0007669"/>
    <property type="project" value="TreeGrafter"/>
</dbReference>
<gene>
    <name evidence="2" type="ORF">DL546_003595</name>
</gene>
<dbReference type="PANTHER" id="PTHR42695:SF5">
    <property type="entry name" value="GLUTAMINE AMIDOTRANSFERASE YLR126C-RELATED"/>
    <property type="match status" value="1"/>
</dbReference>
<accession>A0A420YIB1</accession>
<dbReference type="PROSITE" id="PS51273">
    <property type="entry name" value="GATASE_TYPE_1"/>
    <property type="match status" value="1"/>
</dbReference>
<dbReference type="Pfam" id="PF00117">
    <property type="entry name" value="GATase"/>
    <property type="match status" value="1"/>
</dbReference>
<dbReference type="Proteomes" id="UP000275385">
    <property type="component" value="Unassembled WGS sequence"/>
</dbReference>
<keyword evidence="3" id="KW-1185">Reference proteome</keyword>
<sequence length="255" mass="29281">MAQPESSTYAPSLRIAVLLNSYKSPFINQIRQSYVKTITAVSPESKLTFFYPAEKNEFPNPQDFDLIVVGGSNVDPRKSHDWIQQVHQFVLSVIRDHPDKKLCGVCWGHQTISRIFGGEVVDMDYPELGVTEVKLTIHGQQFFQTAATGRSKVLRLQQHHRRAVSVKPRGFISLSEANHCFINEKGTILTFQGHPEKDAETAKLRIKDIERWFQLNIQNQAIVSEVFRRMELEDDGPIVWKRILEWVVEVPRAEN</sequence>
<organism evidence="2 3">
    <name type="scientific">Coniochaeta pulveracea</name>
    <dbReference type="NCBI Taxonomy" id="177199"/>
    <lineage>
        <taxon>Eukaryota</taxon>
        <taxon>Fungi</taxon>
        <taxon>Dikarya</taxon>
        <taxon>Ascomycota</taxon>
        <taxon>Pezizomycotina</taxon>
        <taxon>Sordariomycetes</taxon>
        <taxon>Sordariomycetidae</taxon>
        <taxon>Coniochaetales</taxon>
        <taxon>Coniochaetaceae</taxon>
        <taxon>Coniochaeta</taxon>
    </lineage>
</organism>
<feature type="domain" description="Glutamine amidotransferase" evidence="1">
    <location>
        <begin position="54"/>
        <end position="203"/>
    </location>
</feature>
<name>A0A420YIB1_9PEZI</name>
<dbReference type="Gene3D" id="3.40.50.880">
    <property type="match status" value="1"/>
</dbReference>
<dbReference type="SUPFAM" id="SSF52317">
    <property type="entry name" value="Class I glutamine amidotransferase-like"/>
    <property type="match status" value="1"/>
</dbReference>
<evidence type="ECO:0000259" key="1">
    <source>
        <dbReference type="Pfam" id="PF00117"/>
    </source>
</evidence>
<evidence type="ECO:0000313" key="3">
    <source>
        <dbReference type="Proteomes" id="UP000275385"/>
    </source>
</evidence>
<dbReference type="AlphaFoldDB" id="A0A420YIB1"/>
<dbReference type="EMBL" id="QVQW01000008">
    <property type="protein sequence ID" value="RKU47506.1"/>
    <property type="molecule type" value="Genomic_DNA"/>
</dbReference>
<proteinExistence type="predicted"/>
<comment type="caution">
    <text evidence="2">The sequence shown here is derived from an EMBL/GenBank/DDBJ whole genome shotgun (WGS) entry which is preliminary data.</text>
</comment>
<dbReference type="OrthoDB" id="92161at2759"/>
<dbReference type="InterPro" id="IPR017926">
    <property type="entry name" value="GATASE"/>
</dbReference>
<evidence type="ECO:0000313" key="2">
    <source>
        <dbReference type="EMBL" id="RKU47506.1"/>
    </source>
</evidence>
<dbReference type="InterPro" id="IPR029062">
    <property type="entry name" value="Class_I_gatase-like"/>
</dbReference>
<dbReference type="GO" id="GO:0005634">
    <property type="term" value="C:nucleus"/>
    <property type="evidence" value="ECO:0007669"/>
    <property type="project" value="TreeGrafter"/>
</dbReference>
<reference evidence="2 3" key="1">
    <citation type="submission" date="2018-08" db="EMBL/GenBank/DDBJ databases">
        <title>Draft genome of the lignicolous fungus Coniochaeta pulveracea.</title>
        <authorList>
            <person name="Borstlap C.J."/>
            <person name="De Witt R.N."/>
            <person name="Botha A."/>
            <person name="Volschenk H."/>
        </authorList>
    </citation>
    <scope>NUCLEOTIDE SEQUENCE [LARGE SCALE GENOMIC DNA]</scope>
    <source>
        <strain evidence="2 3">CAB683</strain>
    </source>
</reference>
<dbReference type="STRING" id="177199.A0A420YIB1"/>
<protein>
    <recommendedName>
        <fullName evidence="1">Glutamine amidotransferase domain-containing protein</fullName>
    </recommendedName>
</protein>